<protein>
    <submittedName>
        <fullName evidence="1">Uncharacterized protein</fullName>
    </submittedName>
</protein>
<organism evidence="1 2">
    <name type="scientific">Alkalicoccus daliensis</name>
    <dbReference type="NCBI Taxonomy" id="745820"/>
    <lineage>
        <taxon>Bacteria</taxon>
        <taxon>Bacillati</taxon>
        <taxon>Bacillota</taxon>
        <taxon>Bacilli</taxon>
        <taxon>Bacillales</taxon>
        <taxon>Bacillaceae</taxon>
        <taxon>Alkalicoccus</taxon>
    </lineage>
</organism>
<dbReference type="STRING" id="745820.SAMN04488053_102265"/>
<evidence type="ECO:0000313" key="1">
    <source>
        <dbReference type="EMBL" id="SDN62516.1"/>
    </source>
</evidence>
<keyword evidence="2" id="KW-1185">Reference proteome</keyword>
<dbReference type="RefSeq" id="WP_244516674.1">
    <property type="nucleotide sequence ID" value="NZ_FNIL01000002.1"/>
</dbReference>
<evidence type="ECO:0000313" key="2">
    <source>
        <dbReference type="Proteomes" id="UP000198778"/>
    </source>
</evidence>
<accession>A0A1H0CXJ1</accession>
<dbReference type="EMBL" id="FNIL01000002">
    <property type="protein sequence ID" value="SDN62516.1"/>
    <property type="molecule type" value="Genomic_DNA"/>
</dbReference>
<name>A0A1H0CXJ1_9BACI</name>
<dbReference type="Proteomes" id="UP000198778">
    <property type="component" value="Unassembled WGS sequence"/>
</dbReference>
<sequence>MKWNKINNFTDIENFMDFFGGFHDSCLKELYMWTEAFVDEDLSMSMSSELDTCVRVLFQRQVLGPSAIELLFKGVTHFHIHPRAEDQDSIIYGAKLLLKEGQFYWAESEEWQIDQPFLYPISWISAKELHWREVSLWMGKEQRYGVMNNEENL</sequence>
<dbReference type="AlphaFoldDB" id="A0A1H0CXJ1"/>
<proteinExistence type="predicted"/>
<gene>
    <name evidence="1" type="ORF">SAMN04488053_102265</name>
</gene>
<reference evidence="2" key="1">
    <citation type="submission" date="2016-10" db="EMBL/GenBank/DDBJ databases">
        <authorList>
            <person name="Varghese N."/>
            <person name="Submissions S."/>
        </authorList>
    </citation>
    <scope>NUCLEOTIDE SEQUENCE [LARGE SCALE GENOMIC DNA]</scope>
    <source>
        <strain evidence="2">CGMCC 1.10369</strain>
    </source>
</reference>